<accession>A0A066YJD5</accession>
<dbReference type="HOGENOM" id="CLU_051661_1_0_11"/>
<dbReference type="AlphaFoldDB" id="A0A066YJD5"/>
<dbReference type="EMBL" id="JNBY01000148">
    <property type="protein sequence ID" value="KDN81252.1"/>
    <property type="molecule type" value="Genomic_DNA"/>
</dbReference>
<dbReference type="eggNOG" id="COG1576">
    <property type="taxonomic scope" value="Bacteria"/>
</dbReference>
<dbReference type="Gene3D" id="1.20.120.450">
    <property type="entry name" value="dinb family like domain"/>
    <property type="match status" value="1"/>
</dbReference>
<dbReference type="SUPFAM" id="SSF109854">
    <property type="entry name" value="DinB/YfiT-like putative metalloenzymes"/>
    <property type="match status" value="1"/>
</dbReference>
<dbReference type="InterPro" id="IPR034660">
    <property type="entry name" value="DinB/YfiT-like"/>
</dbReference>
<organism evidence="2 3">
    <name type="scientific">Kitasatospora cheerisanensis KCTC 2395</name>
    <dbReference type="NCBI Taxonomy" id="1348663"/>
    <lineage>
        <taxon>Bacteria</taxon>
        <taxon>Bacillati</taxon>
        <taxon>Actinomycetota</taxon>
        <taxon>Actinomycetes</taxon>
        <taxon>Kitasatosporales</taxon>
        <taxon>Streptomycetaceae</taxon>
        <taxon>Kitasatospora</taxon>
    </lineage>
</organism>
<dbReference type="InterPro" id="IPR017517">
    <property type="entry name" value="Maleyloyr_isom"/>
</dbReference>
<evidence type="ECO:0000259" key="1">
    <source>
        <dbReference type="Pfam" id="PF11716"/>
    </source>
</evidence>
<feature type="domain" description="Mycothiol-dependent maleylpyruvate isomerase metal-binding" evidence="1">
    <location>
        <begin position="16"/>
        <end position="136"/>
    </location>
</feature>
<dbReference type="NCBIfam" id="TIGR03083">
    <property type="entry name" value="maleylpyruvate isomerase family mycothiol-dependent enzyme"/>
    <property type="match status" value="1"/>
</dbReference>
<dbReference type="InterPro" id="IPR024344">
    <property type="entry name" value="MDMPI_metal-binding"/>
</dbReference>
<protein>
    <recommendedName>
        <fullName evidence="1">Mycothiol-dependent maleylpyruvate isomerase metal-binding domain-containing protein</fullName>
    </recommendedName>
</protein>
<evidence type="ECO:0000313" key="3">
    <source>
        <dbReference type="Proteomes" id="UP000027178"/>
    </source>
</evidence>
<proteinExistence type="predicted"/>
<keyword evidence="3" id="KW-1185">Reference proteome</keyword>
<sequence>MTTHLDGQELLALHGRALDRFGRLVRAVPDDGWQAPTPCTDWTVRQLVGHLTSEQLWVPDLLGGATVAEVGDRYDGDVLGDDPVAAWTAAADAARAAFAEPGALRRTVDLSYGRRRADGYAREMTVDAIVHAWDLAQGIGADARIDPAAANFALDELGPQSGALASSGLFADAVPVPADAPPGDRLLGLVGRDPAHPFGDE</sequence>
<dbReference type="NCBIfam" id="TIGR03086">
    <property type="entry name" value="TIGR03086 family metal-binding protein"/>
    <property type="match status" value="1"/>
</dbReference>
<comment type="caution">
    <text evidence="2">The sequence shown here is derived from an EMBL/GenBank/DDBJ whole genome shotgun (WGS) entry which is preliminary data.</text>
</comment>
<evidence type="ECO:0000313" key="2">
    <source>
        <dbReference type="EMBL" id="KDN81252.1"/>
    </source>
</evidence>
<dbReference type="GO" id="GO:0046872">
    <property type="term" value="F:metal ion binding"/>
    <property type="evidence" value="ECO:0007669"/>
    <property type="project" value="InterPro"/>
</dbReference>
<dbReference type="Proteomes" id="UP000027178">
    <property type="component" value="Unassembled WGS sequence"/>
</dbReference>
<dbReference type="RefSeq" id="WP_035869024.1">
    <property type="nucleotide sequence ID" value="NZ_KK853997.1"/>
</dbReference>
<dbReference type="Pfam" id="PF11716">
    <property type="entry name" value="MDMPI_N"/>
    <property type="match status" value="1"/>
</dbReference>
<name>A0A066YJD5_9ACTN</name>
<dbReference type="PATRIC" id="fig|1348663.4.peg.6662"/>
<reference evidence="2 3" key="1">
    <citation type="submission" date="2014-05" db="EMBL/GenBank/DDBJ databases">
        <title>Draft Genome Sequence of Kitasatospora cheerisanensis KCTC 2395.</title>
        <authorList>
            <person name="Nam D.H."/>
        </authorList>
    </citation>
    <scope>NUCLEOTIDE SEQUENCE [LARGE SCALE GENOMIC DNA]</scope>
    <source>
        <strain evidence="2 3">KCTC 2395</strain>
    </source>
</reference>
<dbReference type="OrthoDB" id="5185819at2"/>
<dbReference type="InterPro" id="IPR017520">
    <property type="entry name" value="CHP03086"/>
</dbReference>
<gene>
    <name evidence="2" type="ORF">KCH_68840</name>
</gene>